<organism evidence="10 11">
    <name type="scientific">Edaphobacter dinghuensis</name>
    <dbReference type="NCBI Taxonomy" id="1560005"/>
    <lineage>
        <taxon>Bacteria</taxon>
        <taxon>Pseudomonadati</taxon>
        <taxon>Acidobacteriota</taxon>
        <taxon>Terriglobia</taxon>
        <taxon>Terriglobales</taxon>
        <taxon>Acidobacteriaceae</taxon>
        <taxon>Edaphobacter</taxon>
    </lineage>
</organism>
<comment type="caution">
    <text evidence="10">The sequence shown here is derived from an EMBL/GenBank/DDBJ whole genome shotgun (WGS) entry which is preliminary data.</text>
</comment>
<comment type="subcellular location">
    <subcellularLocation>
        <location evidence="1">Cell outer membrane</location>
    </subcellularLocation>
</comment>
<evidence type="ECO:0000256" key="5">
    <source>
        <dbReference type="ARBA" id="ARBA00022692"/>
    </source>
</evidence>
<evidence type="ECO:0000256" key="4">
    <source>
        <dbReference type="ARBA" id="ARBA00022452"/>
    </source>
</evidence>
<keyword evidence="5" id="KW-0812">Transmembrane</keyword>
<evidence type="ECO:0000256" key="9">
    <source>
        <dbReference type="SAM" id="MobiDB-lite"/>
    </source>
</evidence>
<reference evidence="10" key="1">
    <citation type="journal article" date="2014" name="Int. J. Syst. Evol. Microbiol.">
        <title>Complete genome sequence of Corynebacterium casei LMG S-19264T (=DSM 44701T), isolated from a smear-ripened cheese.</title>
        <authorList>
            <consortium name="US DOE Joint Genome Institute (JGI-PGF)"/>
            <person name="Walter F."/>
            <person name="Albersmeier A."/>
            <person name="Kalinowski J."/>
            <person name="Ruckert C."/>
        </authorList>
    </citation>
    <scope>NUCLEOTIDE SEQUENCE</scope>
    <source>
        <strain evidence="10">CGMCC 1.12997</strain>
    </source>
</reference>
<evidence type="ECO:0000256" key="3">
    <source>
        <dbReference type="ARBA" id="ARBA00022448"/>
    </source>
</evidence>
<dbReference type="Gene3D" id="1.20.1600.10">
    <property type="entry name" value="Outer membrane efflux proteins (OEP)"/>
    <property type="match status" value="1"/>
</dbReference>
<dbReference type="Pfam" id="PF02321">
    <property type="entry name" value="OEP"/>
    <property type="match status" value="1"/>
</dbReference>
<feature type="compositionally biased region" description="Polar residues" evidence="9">
    <location>
        <begin position="354"/>
        <end position="364"/>
    </location>
</feature>
<keyword evidence="4" id="KW-1134">Transmembrane beta strand</keyword>
<dbReference type="AlphaFoldDB" id="A0A917M2S3"/>
<proteinExistence type="inferred from homology"/>
<dbReference type="SUPFAM" id="SSF56954">
    <property type="entry name" value="Outer membrane efflux proteins (OEP)"/>
    <property type="match status" value="1"/>
</dbReference>
<evidence type="ECO:0000256" key="6">
    <source>
        <dbReference type="ARBA" id="ARBA00023136"/>
    </source>
</evidence>
<dbReference type="GO" id="GO:0015562">
    <property type="term" value="F:efflux transmembrane transporter activity"/>
    <property type="evidence" value="ECO:0007669"/>
    <property type="project" value="InterPro"/>
</dbReference>
<dbReference type="InterPro" id="IPR051906">
    <property type="entry name" value="TolC-like"/>
</dbReference>
<sequence>MAQISFASAVGLALKNNPKVLMAQADVAKAQAALSESKDVYVPSVAGGSGLGYSYGFPVGQPSVFNFTTHSLVFDFSQANYIKASRFALKAANLALKDAQQAVVEDVAVTYISLDRDSQREMALGQQEGYATRLIEIIQERLNAGQDTPISLTTAQLSAAQIRLAKLRTDDEATDDRNHLGRLIGLPAEGLEVISSSVPAFTAPSAGPVSGSSTALSPAVASAYATASSKRQIALGDTRYLWRPQIMFDAQYNRYAEFNNYNLYYSHFQHNNFGIGIQITLPIFDVGQKAKARESAADASHAEHEADLARDQFLEGRQKALHATAELAARAEVANLDQQLAQQQLEVMQVQLNAGNGSSSSPQMTPKDEQTSRIAEREKFLTVLDANFEMRKAEINLMRQTDQLEDWIQSAMQTPPSATLQPK</sequence>
<gene>
    <name evidence="10" type="ORF">GCM10011585_15840</name>
</gene>
<dbReference type="PANTHER" id="PTHR30026">
    <property type="entry name" value="OUTER MEMBRANE PROTEIN TOLC"/>
    <property type="match status" value="1"/>
</dbReference>
<accession>A0A917M2S3</accession>
<dbReference type="GO" id="GO:0015288">
    <property type="term" value="F:porin activity"/>
    <property type="evidence" value="ECO:0007669"/>
    <property type="project" value="TreeGrafter"/>
</dbReference>
<dbReference type="InterPro" id="IPR003423">
    <property type="entry name" value="OMP_efflux"/>
</dbReference>
<keyword evidence="8" id="KW-0175">Coiled coil</keyword>
<dbReference type="PANTHER" id="PTHR30026:SF20">
    <property type="entry name" value="OUTER MEMBRANE PROTEIN TOLC"/>
    <property type="match status" value="1"/>
</dbReference>
<feature type="coiled-coil region" evidence="8">
    <location>
        <begin position="326"/>
        <end position="353"/>
    </location>
</feature>
<evidence type="ECO:0000256" key="1">
    <source>
        <dbReference type="ARBA" id="ARBA00004442"/>
    </source>
</evidence>
<reference evidence="10" key="2">
    <citation type="submission" date="2020-09" db="EMBL/GenBank/DDBJ databases">
        <authorList>
            <person name="Sun Q."/>
            <person name="Zhou Y."/>
        </authorList>
    </citation>
    <scope>NUCLEOTIDE SEQUENCE</scope>
    <source>
        <strain evidence="10">CGMCC 1.12997</strain>
    </source>
</reference>
<keyword evidence="11" id="KW-1185">Reference proteome</keyword>
<evidence type="ECO:0000256" key="2">
    <source>
        <dbReference type="ARBA" id="ARBA00007613"/>
    </source>
</evidence>
<evidence type="ECO:0000256" key="8">
    <source>
        <dbReference type="SAM" id="Coils"/>
    </source>
</evidence>
<dbReference type="GO" id="GO:1990281">
    <property type="term" value="C:efflux pump complex"/>
    <property type="evidence" value="ECO:0007669"/>
    <property type="project" value="TreeGrafter"/>
</dbReference>
<evidence type="ECO:0000313" key="10">
    <source>
        <dbReference type="EMBL" id="GGG74079.1"/>
    </source>
</evidence>
<keyword evidence="7" id="KW-0998">Cell outer membrane</keyword>
<keyword evidence="6" id="KW-0472">Membrane</keyword>
<keyword evidence="3" id="KW-0813">Transport</keyword>
<comment type="similarity">
    <text evidence="2">Belongs to the outer membrane factor (OMF) (TC 1.B.17) family.</text>
</comment>
<feature type="region of interest" description="Disordered" evidence="9">
    <location>
        <begin position="354"/>
        <end position="373"/>
    </location>
</feature>
<evidence type="ECO:0000313" key="11">
    <source>
        <dbReference type="Proteomes" id="UP000647241"/>
    </source>
</evidence>
<dbReference type="GO" id="GO:0009279">
    <property type="term" value="C:cell outer membrane"/>
    <property type="evidence" value="ECO:0007669"/>
    <property type="project" value="UniProtKB-SubCell"/>
</dbReference>
<dbReference type="EMBL" id="BMGT01000002">
    <property type="protein sequence ID" value="GGG74079.1"/>
    <property type="molecule type" value="Genomic_DNA"/>
</dbReference>
<name>A0A917M2S3_9BACT</name>
<protein>
    <recommendedName>
        <fullName evidence="12">Outer membrane protein TolC</fullName>
    </recommendedName>
</protein>
<evidence type="ECO:0008006" key="12">
    <source>
        <dbReference type="Google" id="ProtNLM"/>
    </source>
</evidence>
<dbReference type="Proteomes" id="UP000647241">
    <property type="component" value="Unassembled WGS sequence"/>
</dbReference>
<evidence type="ECO:0000256" key="7">
    <source>
        <dbReference type="ARBA" id="ARBA00023237"/>
    </source>
</evidence>